<protein>
    <recommendedName>
        <fullName evidence="9">YitT family protein</fullName>
    </recommendedName>
</protein>
<dbReference type="PANTHER" id="PTHR33545:SF5">
    <property type="entry name" value="UPF0750 MEMBRANE PROTEIN YITT"/>
    <property type="match status" value="1"/>
</dbReference>
<evidence type="ECO:0000256" key="1">
    <source>
        <dbReference type="ARBA" id="ARBA00004651"/>
    </source>
</evidence>
<dbReference type="InterPro" id="IPR003740">
    <property type="entry name" value="YitT"/>
</dbReference>
<evidence type="ECO:0000256" key="3">
    <source>
        <dbReference type="ARBA" id="ARBA00022692"/>
    </source>
</evidence>
<organism evidence="7 8">
    <name type="scientific">Psychrosphaera saromensis</name>
    <dbReference type="NCBI Taxonomy" id="716813"/>
    <lineage>
        <taxon>Bacteria</taxon>
        <taxon>Pseudomonadati</taxon>
        <taxon>Pseudomonadota</taxon>
        <taxon>Gammaproteobacteria</taxon>
        <taxon>Alteromonadales</taxon>
        <taxon>Pseudoalteromonadaceae</taxon>
        <taxon>Psychrosphaera</taxon>
    </lineage>
</organism>
<dbReference type="Pfam" id="PF02588">
    <property type="entry name" value="YitT_membrane"/>
    <property type="match status" value="1"/>
</dbReference>
<keyword evidence="5 6" id="KW-0472">Membrane</keyword>
<reference evidence="7 8" key="1">
    <citation type="submission" date="2016-12" db="EMBL/GenBank/DDBJ databases">
        <title>Diversity of luminous bacteria.</title>
        <authorList>
            <person name="Yoshizawa S."/>
            <person name="Kogure K."/>
        </authorList>
    </citation>
    <scope>NUCLEOTIDE SEQUENCE [LARGE SCALE GENOMIC DNA]</scope>
    <source>
        <strain evidence="7 8">SA4-48</strain>
    </source>
</reference>
<feature type="transmembrane region" description="Helical" evidence="6">
    <location>
        <begin position="103"/>
        <end position="121"/>
    </location>
</feature>
<dbReference type="Proteomes" id="UP000239007">
    <property type="component" value="Unassembled WGS sequence"/>
</dbReference>
<feature type="transmembrane region" description="Helical" evidence="6">
    <location>
        <begin position="7"/>
        <end position="25"/>
    </location>
</feature>
<keyword evidence="2" id="KW-1003">Cell membrane</keyword>
<evidence type="ECO:0000256" key="2">
    <source>
        <dbReference type="ARBA" id="ARBA00022475"/>
    </source>
</evidence>
<dbReference type="AlphaFoldDB" id="A0A2S7URL5"/>
<evidence type="ECO:0008006" key="9">
    <source>
        <dbReference type="Google" id="ProtNLM"/>
    </source>
</evidence>
<sequence>MKKIAFEWYAIIEGCFLVALGFFFLQSSSLLIGGTGGLAAITNNLYEISLGTWFFLINLPFFVIALKQMGKSFTFKSIVSIALVSVLSDALSSMIVIDVIPLWLAAIIAGGLMGIGLLLVFRNGASLGGVNILALYLEKHYGIHTGKVIFIIDMIILTIAFQVYSVEQVLYSVIASLVLTSVIGRYHKKAPISQLQPKTDRLKSRFKRFRLFSK</sequence>
<feature type="transmembrane region" description="Helical" evidence="6">
    <location>
        <begin position="78"/>
        <end position="97"/>
    </location>
</feature>
<feature type="transmembrane region" description="Helical" evidence="6">
    <location>
        <begin position="45"/>
        <end position="66"/>
    </location>
</feature>
<comment type="caution">
    <text evidence="7">The sequence shown here is derived from an EMBL/GenBank/DDBJ whole genome shotgun (WGS) entry which is preliminary data.</text>
</comment>
<dbReference type="InterPro" id="IPR051461">
    <property type="entry name" value="UPF0750_membrane"/>
</dbReference>
<gene>
    <name evidence="7" type="ORF">BTO11_01105</name>
</gene>
<keyword evidence="3 6" id="KW-0812">Transmembrane</keyword>
<feature type="transmembrane region" description="Helical" evidence="6">
    <location>
        <begin position="169"/>
        <end position="186"/>
    </location>
</feature>
<dbReference type="EMBL" id="MSCH01000003">
    <property type="protein sequence ID" value="PQJ52385.1"/>
    <property type="molecule type" value="Genomic_DNA"/>
</dbReference>
<evidence type="ECO:0000256" key="4">
    <source>
        <dbReference type="ARBA" id="ARBA00022989"/>
    </source>
</evidence>
<keyword evidence="4 6" id="KW-1133">Transmembrane helix</keyword>
<evidence type="ECO:0000256" key="5">
    <source>
        <dbReference type="ARBA" id="ARBA00023136"/>
    </source>
</evidence>
<accession>A0A2S7URL5</accession>
<dbReference type="GO" id="GO:0005886">
    <property type="term" value="C:plasma membrane"/>
    <property type="evidence" value="ECO:0007669"/>
    <property type="project" value="UniProtKB-SubCell"/>
</dbReference>
<feature type="transmembrane region" description="Helical" evidence="6">
    <location>
        <begin position="141"/>
        <end position="163"/>
    </location>
</feature>
<comment type="subcellular location">
    <subcellularLocation>
        <location evidence="1">Cell membrane</location>
        <topology evidence="1">Multi-pass membrane protein</topology>
    </subcellularLocation>
</comment>
<name>A0A2S7URL5_9GAMM</name>
<evidence type="ECO:0000313" key="8">
    <source>
        <dbReference type="Proteomes" id="UP000239007"/>
    </source>
</evidence>
<proteinExistence type="predicted"/>
<dbReference type="RefSeq" id="WP_105050844.1">
    <property type="nucleotide sequence ID" value="NZ_BMYG01000005.1"/>
</dbReference>
<evidence type="ECO:0000256" key="6">
    <source>
        <dbReference type="SAM" id="Phobius"/>
    </source>
</evidence>
<dbReference type="OrthoDB" id="3296441at2"/>
<evidence type="ECO:0000313" key="7">
    <source>
        <dbReference type="EMBL" id="PQJ52385.1"/>
    </source>
</evidence>
<keyword evidence="8" id="KW-1185">Reference proteome</keyword>
<dbReference type="PANTHER" id="PTHR33545">
    <property type="entry name" value="UPF0750 MEMBRANE PROTEIN YITT-RELATED"/>
    <property type="match status" value="1"/>
</dbReference>